<name>A0ACB9QWA5_9MYRT</name>
<sequence length="672" mass="73541">MASVVPPSDQAADLLQKLSLDAKPKPIEIPEPTKKAPANQFVSPDAANAANGQLQSHERSVTPVLPDFMDPTVCYMPNAYPFFYGGPGGEWDDYSRYANTEGMDPNSGFFGENGSLMYHHGYGYPPYAPYSPATSPVPGNDPLYGTQHYHYPSPYFQSLTPTSASFSPNPVAPPHVEVAASPPDQKPSAVETVKGNPSGPTNTTKGNNRSAYSKSSNQNTAKGSLPGGMTGYGFDGLRSPVQWLETAAFSDGPAGPLGTNTLSNQFPNANNAQSRNQQFRQNYNYMGLNHSRPISGMGSANGFMNGVYPNKLYGHYGGTVRSGLGFGSHGYDSRSNGRGWYNMDKYRNRGQGNGYYGYFNESVDGLNELNRGPRAKSTKNQKSFAPVLAVKGQSLPSNGAVAEEKSKDSSIAPDREQYNRADFAEDYNDAKFFIIKSYSEDDVHKSIKYNVWASTPNGNKKLDAAYREAQEKSGGCPVFLLFSVNTSGQFVGLAEMLGPVDFDKNVEYWQQDKWTGCFPVKWHIVKDIPNSVLKHIILVNNENKPVTNSRDTQEVKLPQGLEIIKIFKEHPLRTCLLDDFEFYENRQKAVQEKKAKQLQFQRQGWGKLVDDKKEMGNGDLKLQMPLEAIPGKTKESVSVQVNGDGVGVSDSGSARAMVTEKLALANGTANSC</sequence>
<reference evidence="2" key="1">
    <citation type="journal article" date="2023" name="Front. Plant Sci.">
        <title>Chromosomal-level genome assembly of Melastoma candidum provides insights into trichome evolution.</title>
        <authorList>
            <person name="Zhong Y."/>
            <person name="Wu W."/>
            <person name="Sun C."/>
            <person name="Zou P."/>
            <person name="Liu Y."/>
            <person name="Dai S."/>
            <person name="Zhou R."/>
        </authorList>
    </citation>
    <scope>NUCLEOTIDE SEQUENCE [LARGE SCALE GENOMIC DNA]</scope>
</reference>
<comment type="caution">
    <text evidence="1">The sequence shown here is derived from an EMBL/GenBank/DDBJ whole genome shotgun (WGS) entry which is preliminary data.</text>
</comment>
<evidence type="ECO:0000313" key="2">
    <source>
        <dbReference type="Proteomes" id="UP001057402"/>
    </source>
</evidence>
<organism evidence="1 2">
    <name type="scientific">Melastoma candidum</name>
    <dbReference type="NCBI Taxonomy" id="119954"/>
    <lineage>
        <taxon>Eukaryota</taxon>
        <taxon>Viridiplantae</taxon>
        <taxon>Streptophyta</taxon>
        <taxon>Embryophyta</taxon>
        <taxon>Tracheophyta</taxon>
        <taxon>Spermatophyta</taxon>
        <taxon>Magnoliopsida</taxon>
        <taxon>eudicotyledons</taxon>
        <taxon>Gunneridae</taxon>
        <taxon>Pentapetalae</taxon>
        <taxon>rosids</taxon>
        <taxon>malvids</taxon>
        <taxon>Myrtales</taxon>
        <taxon>Melastomataceae</taxon>
        <taxon>Melastomatoideae</taxon>
        <taxon>Melastomateae</taxon>
        <taxon>Melastoma</taxon>
    </lineage>
</organism>
<evidence type="ECO:0000313" key="1">
    <source>
        <dbReference type="EMBL" id="KAI4370715.1"/>
    </source>
</evidence>
<accession>A0ACB9QWA5</accession>
<dbReference type="EMBL" id="CM042884">
    <property type="protein sequence ID" value="KAI4370715.1"/>
    <property type="molecule type" value="Genomic_DNA"/>
</dbReference>
<proteinExistence type="predicted"/>
<gene>
    <name evidence="1" type="ORF">MLD38_019035</name>
</gene>
<keyword evidence="2" id="KW-1185">Reference proteome</keyword>
<dbReference type="Proteomes" id="UP001057402">
    <property type="component" value="Chromosome 5"/>
</dbReference>
<protein>
    <submittedName>
        <fullName evidence="1">Uncharacterized protein</fullName>
    </submittedName>
</protein>